<dbReference type="InterPro" id="IPR003423">
    <property type="entry name" value="OMP_efflux"/>
</dbReference>
<dbReference type="AlphaFoldDB" id="A0A975K9E5"/>
<dbReference type="EMBL" id="CP073910">
    <property type="protein sequence ID" value="QUT06902.1"/>
    <property type="molecule type" value="Genomic_DNA"/>
</dbReference>
<feature type="signal peptide" evidence="2">
    <location>
        <begin position="1"/>
        <end position="26"/>
    </location>
</feature>
<keyword evidence="2" id="KW-1134">Transmembrane beta strand</keyword>
<accession>A0A975K9E5</accession>
<comment type="subcellular location">
    <subcellularLocation>
        <location evidence="2">Cell membrane</location>
        <topology evidence="2">Lipid-anchor</topology>
    </subcellularLocation>
</comment>
<evidence type="ECO:0000256" key="2">
    <source>
        <dbReference type="RuleBase" id="RU362097"/>
    </source>
</evidence>
<name>A0A975K9E5_9SPHN</name>
<dbReference type="KEGG" id="spph:KFK14_05560"/>
<evidence type="ECO:0000313" key="4">
    <source>
        <dbReference type="Proteomes" id="UP000681425"/>
    </source>
</evidence>
<evidence type="ECO:0000313" key="3">
    <source>
        <dbReference type="EMBL" id="QUT06902.1"/>
    </source>
</evidence>
<reference evidence="3" key="1">
    <citation type="submission" date="2021-04" db="EMBL/GenBank/DDBJ databases">
        <title>Isolation of p-tert-butylphenol degrading bacteria Sphingobium phenoxybenzoativorans Tas13 from active sludge.</title>
        <authorList>
            <person name="Li Y."/>
        </authorList>
    </citation>
    <scope>NUCLEOTIDE SEQUENCE</scope>
    <source>
        <strain evidence="3">Tas13</strain>
    </source>
</reference>
<sequence length="475" mass="49789">MTMKRLGTRGSWAFAGALMLAGCATVGPDYHAPPPPAGIAEKPTAFAEGNSPAFAAEPLPDRWWRLYAIPQLDALVEEAIRANTDLRIAAANLERAQAIVQEIRASAHVQTSVNGGASAGETSNLGLGSPAGTHATFDAGVGISYELDVVGRIRRTIEAADADAQAQAAAYDLARTTVVAGVVGAYSDACAAGARLVVARRSMELQRQSLALTDRGVRAGLYTPLDAMRSRALLAQLEAALPPLEADRKAALYSLAVLLGRAPEDYPPGLASCQIIPTIDQPLPIGNGMALIRRRPDIRQAERQLAAATARMGVATAELYPSVSFGASLGTTSRGVGNLFDSSAFRFSLGPLISWTFPNRGVARARIVEADAASRGALAAFDGSVLSALREVETALSTYARDLEQNAKLKIARDENRKAFGLQTRMTRGGLGTGLDLLDAERSLAAAESALAASSATIANDRVRVFLALGGGWEQ</sequence>
<dbReference type="Proteomes" id="UP000681425">
    <property type="component" value="Chromosome"/>
</dbReference>
<dbReference type="NCBIfam" id="TIGR01845">
    <property type="entry name" value="outer_NodT"/>
    <property type="match status" value="1"/>
</dbReference>
<evidence type="ECO:0000256" key="1">
    <source>
        <dbReference type="ARBA" id="ARBA00007613"/>
    </source>
</evidence>
<keyword evidence="2" id="KW-0449">Lipoprotein</keyword>
<dbReference type="PANTHER" id="PTHR30203:SF21">
    <property type="entry name" value="OUTER MEMBRANE COMPONENT OF MULTIDRUG EFFLUX PUMP-RELATED"/>
    <property type="match status" value="1"/>
</dbReference>
<feature type="chain" id="PRO_5038166059" evidence="2">
    <location>
        <begin position="27"/>
        <end position="475"/>
    </location>
</feature>
<dbReference type="InterPro" id="IPR010131">
    <property type="entry name" value="MdtP/NodT-like"/>
</dbReference>
<dbReference type="Pfam" id="PF02321">
    <property type="entry name" value="OEP"/>
    <property type="match status" value="2"/>
</dbReference>
<protein>
    <submittedName>
        <fullName evidence="3">Efflux transporter outer membrane subunit</fullName>
    </submittedName>
</protein>
<dbReference type="Gene3D" id="1.20.1600.10">
    <property type="entry name" value="Outer membrane efflux proteins (OEP)"/>
    <property type="match status" value="1"/>
</dbReference>
<proteinExistence type="inferred from homology"/>
<dbReference type="SUPFAM" id="SSF56954">
    <property type="entry name" value="Outer membrane efflux proteins (OEP)"/>
    <property type="match status" value="1"/>
</dbReference>
<comment type="similarity">
    <text evidence="1 2">Belongs to the outer membrane factor (OMF) (TC 1.B.17) family.</text>
</comment>
<keyword evidence="2" id="KW-0812">Transmembrane</keyword>
<dbReference type="GO" id="GO:0015562">
    <property type="term" value="F:efflux transmembrane transporter activity"/>
    <property type="evidence" value="ECO:0007669"/>
    <property type="project" value="InterPro"/>
</dbReference>
<keyword evidence="2" id="KW-0564">Palmitate</keyword>
<keyword evidence="2" id="KW-0732">Signal</keyword>
<organism evidence="3 4">
    <name type="scientific">Sphingobium phenoxybenzoativorans</name>
    <dbReference type="NCBI Taxonomy" id="1592790"/>
    <lineage>
        <taxon>Bacteria</taxon>
        <taxon>Pseudomonadati</taxon>
        <taxon>Pseudomonadota</taxon>
        <taxon>Alphaproteobacteria</taxon>
        <taxon>Sphingomonadales</taxon>
        <taxon>Sphingomonadaceae</taxon>
        <taxon>Sphingobium</taxon>
    </lineage>
</organism>
<keyword evidence="2" id="KW-0472">Membrane</keyword>
<dbReference type="GO" id="GO:0005886">
    <property type="term" value="C:plasma membrane"/>
    <property type="evidence" value="ECO:0007669"/>
    <property type="project" value="UniProtKB-SubCell"/>
</dbReference>
<dbReference type="Gene3D" id="2.20.200.10">
    <property type="entry name" value="Outer membrane efflux proteins (OEP)"/>
    <property type="match status" value="1"/>
</dbReference>
<gene>
    <name evidence="3" type="ORF">KFK14_05560</name>
</gene>
<dbReference type="PROSITE" id="PS51257">
    <property type="entry name" value="PROKAR_LIPOPROTEIN"/>
    <property type="match status" value="1"/>
</dbReference>
<dbReference type="PANTHER" id="PTHR30203">
    <property type="entry name" value="OUTER MEMBRANE CATION EFFLUX PROTEIN"/>
    <property type="match status" value="1"/>
</dbReference>
<keyword evidence="4" id="KW-1185">Reference proteome</keyword>